<dbReference type="GO" id="GO:0046514">
    <property type="term" value="P:ceramide catabolic process"/>
    <property type="evidence" value="ECO:0007669"/>
    <property type="project" value="InterPro"/>
</dbReference>
<keyword evidence="2" id="KW-0746">Sphingolipid metabolism</keyword>
<comment type="catalytic activity">
    <reaction evidence="2">
        <text>an N-acylsphing-4-enine + H2O = sphing-4-enine + a fatty acid</text>
        <dbReference type="Rhea" id="RHEA:20856"/>
        <dbReference type="ChEBI" id="CHEBI:15377"/>
        <dbReference type="ChEBI" id="CHEBI:28868"/>
        <dbReference type="ChEBI" id="CHEBI:52639"/>
        <dbReference type="ChEBI" id="CHEBI:57756"/>
        <dbReference type="EC" id="3.5.1.23"/>
    </reaction>
</comment>
<dbReference type="PANTHER" id="PTHR12670">
    <property type="entry name" value="CERAMIDASE"/>
    <property type="match status" value="1"/>
</dbReference>
<proteinExistence type="inferred from homology"/>
<dbReference type="RefSeq" id="WP_183338737.1">
    <property type="nucleotide sequence ID" value="NZ_JACHZG010000001.1"/>
</dbReference>
<feature type="domain" description="Neutral/alkaline non-lysosomal ceramidase N-terminal" evidence="4">
    <location>
        <begin position="36"/>
        <end position="229"/>
    </location>
</feature>
<dbReference type="Pfam" id="PF04734">
    <property type="entry name" value="Ceramidase_alk"/>
    <property type="match status" value="1"/>
</dbReference>
<dbReference type="InterPro" id="IPR031329">
    <property type="entry name" value="NEUT/ALK_ceramidase_N"/>
</dbReference>
<keyword evidence="2" id="KW-0443">Lipid metabolism</keyword>
<evidence type="ECO:0000313" key="5">
    <source>
        <dbReference type="EMBL" id="MBB3327479.1"/>
    </source>
</evidence>
<sequence>MTSELRGDDDATPLRAGAAKVDVTPGPDQLPERFLGVLDPIHVRALVLDDGRTRVALVSVDVIGIETALRGEIAGRVEAATGITADRLLLFASHTHSVPAELGSGFVDAIVAAVQEAFAALRPATLAVGSGACHVNVNRNLLDPVTHRWREGRNDEGPSDKTVTVLHLADADGRPIAVLFHYAVHAVVTGLLDLISADVPGAASEYLEEALGNDAVALWASGCAGDQNPAFYQQTFDLRALRIAQHAARGVDISNEMPAGGDGLDRADPVVARLMAQQRAIAPSLGVVLAEEVLAVLRDRTDTPRTSVRLASVQRVVHAPGRRRTDSGRAGRPGTYVEDAPVPLRVGMLRLGDVAVGSVDAELFTEIGQRFRRESPAEHSLIVTLCNGRSPAGYVASDAAGGFHTFEVLSSRLQPGHAETLITEKLVDLWSATV</sequence>
<reference evidence="5 6" key="1">
    <citation type="submission" date="2020-08" db="EMBL/GenBank/DDBJ databases">
        <title>Sequencing the genomes of 1000 actinobacteria strains.</title>
        <authorList>
            <person name="Klenk H.-P."/>
        </authorList>
    </citation>
    <scope>NUCLEOTIDE SEQUENCE [LARGE SCALE GENOMIC DNA]</scope>
    <source>
        <strain evidence="5 6">DSM 11053</strain>
    </source>
</reference>
<accession>A0A7W5JW90</accession>
<keyword evidence="1" id="KW-0479">Metal-binding</keyword>
<dbReference type="GO" id="GO:0005576">
    <property type="term" value="C:extracellular region"/>
    <property type="evidence" value="ECO:0007669"/>
    <property type="project" value="TreeGrafter"/>
</dbReference>
<comment type="similarity">
    <text evidence="2">Belongs to the neutral ceramidase family.</text>
</comment>
<evidence type="ECO:0000256" key="1">
    <source>
        <dbReference type="PIRSR" id="PIRSR606823-2"/>
    </source>
</evidence>
<evidence type="ECO:0000313" key="6">
    <source>
        <dbReference type="Proteomes" id="UP000565572"/>
    </source>
</evidence>
<dbReference type="PANTHER" id="PTHR12670:SF1">
    <property type="entry name" value="NEUTRAL CERAMIDASE"/>
    <property type="match status" value="1"/>
</dbReference>
<dbReference type="GO" id="GO:0046872">
    <property type="term" value="F:metal ion binding"/>
    <property type="evidence" value="ECO:0007669"/>
    <property type="project" value="UniProtKB-KW"/>
</dbReference>
<evidence type="ECO:0000259" key="4">
    <source>
        <dbReference type="Pfam" id="PF04734"/>
    </source>
</evidence>
<keyword evidence="1" id="KW-0862">Zinc</keyword>
<evidence type="ECO:0000256" key="2">
    <source>
        <dbReference type="RuleBase" id="RU366019"/>
    </source>
</evidence>
<dbReference type="EMBL" id="JACHZG010000001">
    <property type="protein sequence ID" value="MBB3327479.1"/>
    <property type="molecule type" value="Genomic_DNA"/>
</dbReference>
<protein>
    <recommendedName>
        <fullName evidence="2">Neutral ceramidase</fullName>
        <ecNumber evidence="2">3.5.1.23</ecNumber>
    </recommendedName>
</protein>
<keyword evidence="2" id="KW-0378">Hydrolase</keyword>
<feature type="binding site" evidence="1">
    <location>
        <position position="94"/>
    </location>
    <ligand>
        <name>Zn(2+)</name>
        <dbReference type="ChEBI" id="CHEBI:29105"/>
    </ligand>
</feature>
<dbReference type="GO" id="GO:0046512">
    <property type="term" value="P:sphingosine biosynthetic process"/>
    <property type="evidence" value="ECO:0007669"/>
    <property type="project" value="TreeGrafter"/>
</dbReference>
<name>A0A7W5JW90_9ACTN</name>
<feature type="binding site" evidence="1">
    <location>
        <position position="185"/>
    </location>
    <ligand>
        <name>Zn(2+)</name>
        <dbReference type="ChEBI" id="CHEBI:29105"/>
    </ligand>
</feature>
<gene>
    <name evidence="5" type="ORF">FHX39_002423</name>
</gene>
<dbReference type="EC" id="3.5.1.23" evidence="2"/>
<organism evidence="5 6">
    <name type="scientific">Microlunatus antarcticus</name>
    <dbReference type="NCBI Taxonomy" id="53388"/>
    <lineage>
        <taxon>Bacteria</taxon>
        <taxon>Bacillati</taxon>
        <taxon>Actinomycetota</taxon>
        <taxon>Actinomycetes</taxon>
        <taxon>Propionibacteriales</taxon>
        <taxon>Propionibacteriaceae</taxon>
        <taxon>Microlunatus</taxon>
    </lineage>
</organism>
<keyword evidence="6" id="KW-1185">Reference proteome</keyword>
<comment type="caution">
    <text evidence="5">The sequence shown here is derived from an EMBL/GenBank/DDBJ whole genome shotgun (WGS) entry which is preliminary data.</text>
</comment>
<dbReference type="AlphaFoldDB" id="A0A7W5JW90"/>
<dbReference type="GO" id="GO:0017040">
    <property type="term" value="F:N-acylsphingosine amidohydrolase activity"/>
    <property type="evidence" value="ECO:0007669"/>
    <property type="project" value="UniProtKB-UniRule"/>
</dbReference>
<comment type="cofactor">
    <cofactor evidence="1">
        <name>Zn(2+)</name>
        <dbReference type="ChEBI" id="CHEBI:29105"/>
    </cofactor>
    <text evidence="1">Binds 1 zinc ion per subunit.</text>
</comment>
<feature type="region of interest" description="Disordered" evidence="3">
    <location>
        <begin position="1"/>
        <end position="22"/>
    </location>
</feature>
<evidence type="ECO:0000256" key="3">
    <source>
        <dbReference type="SAM" id="MobiDB-lite"/>
    </source>
</evidence>
<dbReference type="Proteomes" id="UP000565572">
    <property type="component" value="Unassembled WGS sequence"/>
</dbReference>
<dbReference type="GO" id="GO:0016020">
    <property type="term" value="C:membrane"/>
    <property type="evidence" value="ECO:0007669"/>
    <property type="project" value="GOC"/>
</dbReference>
<dbReference type="GO" id="GO:0042759">
    <property type="term" value="P:long-chain fatty acid biosynthetic process"/>
    <property type="evidence" value="ECO:0007669"/>
    <property type="project" value="TreeGrafter"/>
</dbReference>
<dbReference type="InterPro" id="IPR006823">
    <property type="entry name" value="Ceramidase_alk"/>
</dbReference>